<dbReference type="VEuPathDB" id="ToxoDB:CSUI_011183"/>
<sequence length="123" mass="13597">MTTSLAKREEDSPAGTQGGSYLFFLLPGYSDTFFYGVSCYRRVSAKPWYPSAGPAATVRCGVCLVGQAPFWGVFLFRLAPVACAFFQSLSRSSAYSSFFSLRSSSSLWLGDKRNDAYKKDHKI</sequence>
<name>A0A2C6KFA3_9APIC</name>
<feature type="non-terminal residue" evidence="1">
    <location>
        <position position="123"/>
    </location>
</feature>
<dbReference type="EMBL" id="MIGC01010004">
    <property type="protein sequence ID" value="PHJ15006.1"/>
    <property type="molecule type" value="Genomic_DNA"/>
</dbReference>
<keyword evidence="2" id="KW-1185">Reference proteome</keyword>
<evidence type="ECO:0000313" key="2">
    <source>
        <dbReference type="Proteomes" id="UP000221165"/>
    </source>
</evidence>
<dbReference type="RefSeq" id="XP_067916740.1">
    <property type="nucleotide sequence ID" value="XM_068071284.1"/>
</dbReference>
<proteinExistence type="predicted"/>
<dbReference type="AlphaFoldDB" id="A0A2C6KFA3"/>
<dbReference type="Proteomes" id="UP000221165">
    <property type="component" value="Unassembled WGS sequence"/>
</dbReference>
<protein>
    <submittedName>
        <fullName evidence="1">Morn repeat-containing protein</fullName>
    </submittedName>
</protein>
<reference evidence="1 2" key="1">
    <citation type="journal article" date="2017" name="Int. J. Parasitol.">
        <title>The genome of the protozoan parasite Cystoisospora suis and a reverse vaccinology approach to identify vaccine candidates.</title>
        <authorList>
            <person name="Palmieri N."/>
            <person name="Shrestha A."/>
            <person name="Ruttkowski B."/>
            <person name="Beck T."/>
            <person name="Vogl C."/>
            <person name="Tomley F."/>
            <person name="Blake D.P."/>
            <person name="Joachim A."/>
        </authorList>
    </citation>
    <scope>NUCLEOTIDE SEQUENCE [LARGE SCALE GENOMIC DNA]</scope>
    <source>
        <strain evidence="1 2">Wien I</strain>
    </source>
</reference>
<comment type="caution">
    <text evidence="1">The sequence shown here is derived from an EMBL/GenBank/DDBJ whole genome shotgun (WGS) entry which is preliminary data.</text>
</comment>
<gene>
    <name evidence="1" type="ORF">CSUI_011183</name>
</gene>
<dbReference type="GeneID" id="94434495"/>
<accession>A0A2C6KFA3</accession>
<organism evidence="1 2">
    <name type="scientific">Cystoisospora suis</name>
    <dbReference type="NCBI Taxonomy" id="483139"/>
    <lineage>
        <taxon>Eukaryota</taxon>
        <taxon>Sar</taxon>
        <taxon>Alveolata</taxon>
        <taxon>Apicomplexa</taxon>
        <taxon>Conoidasida</taxon>
        <taxon>Coccidia</taxon>
        <taxon>Eucoccidiorida</taxon>
        <taxon>Eimeriorina</taxon>
        <taxon>Sarcocystidae</taxon>
        <taxon>Cystoisospora</taxon>
    </lineage>
</organism>
<evidence type="ECO:0000313" key="1">
    <source>
        <dbReference type="EMBL" id="PHJ15006.1"/>
    </source>
</evidence>